<dbReference type="EMBL" id="MU001502">
    <property type="protein sequence ID" value="KAF2443748.1"/>
    <property type="molecule type" value="Genomic_DNA"/>
</dbReference>
<accession>A0A9P4PIG1</accession>
<evidence type="ECO:0000256" key="1">
    <source>
        <dbReference type="SAM" id="MobiDB-lite"/>
    </source>
</evidence>
<gene>
    <name evidence="2" type="ORF">P171DRAFT_445107</name>
</gene>
<reference evidence="2" key="1">
    <citation type="journal article" date="2020" name="Stud. Mycol.">
        <title>101 Dothideomycetes genomes: a test case for predicting lifestyles and emergence of pathogens.</title>
        <authorList>
            <person name="Haridas S."/>
            <person name="Albert R."/>
            <person name="Binder M."/>
            <person name="Bloem J."/>
            <person name="Labutti K."/>
            <person name="Salamov A."/>
            <person name="Andreopoulos B."/>
            <person name="Baker S."/>
            <person name="Barry K."/>
            <person name="Bills G."/>
            <person name="Bluhm B."/>
            <person name="Cannon C."/>
            <person name="Castanera R."/>
            <person name="Culley D."/>
            <person name="Daum C."/>
            <person name="Ezra D."/>
            <person name="Gonzalez J."/>
            <person name="Henrissat B."/>
            <person name="Kuo A."/>
            <person name="Liang C."/>
            <person name="Lipzen A."/>
            <person name="Lutzoni F."/>
            <person name="Magnuson J."/>
            <person name="Mondo S."/>
            <person name="Nolan M."/>
            <person name="Ohm R."/>
            <person name="Pangilinan J."/>
            <person name="Park H.-J."/>
            <person name="Ramirez L."/>
            <person name="Alfaro M."/>
            <person name="Sun H."/>
            <person name="Tritt A."/>
            <person name="Yoshinaga Y."/>
            <person name="Zwiers L.-H."/>
            <person name="Turgeon B."/>
            <person name="Goodwin S."/>
            <person name="Spatafora J."/>
            <person name="Crous P."/>
            <person name="Grigoriev I."/>
        </authorList>
    </citation>
    <scope>NUCLEOTIDE SEQUENCE</scope>
    <source>
        <strain evidence="2">CBS 690.94</strain>
    </source>
</reference>
<dbReference type="AlphaFoldDB" id="A0A9P4PIG1"/>
<feature type="compositionally biased region" description="Polar residues" evidence="1">
    <location>
        <begin position="307"/>
        <end position="319"/>
    </location>
</feature>
<evidence type="ECO:0000313" key="2">
    <source>
        <dbReference type="EMBL" id="KAF2443748.1"/>
    </source>
</evidence>
<proteinExistence type="predicted"/>
<feature type="region of interest" description="Disordered" evidence="1">
    <location>
        <begin position="247"/>
        <end position="274"/>
    </location>
</feature>
<feature type="region of interest" description="Disordered" evidence="1">
    <location>
        <begin position="289"/>
        <end position="319"/>
    </location>
</feature>
<dbReference type="Proteomes" id="UP000799764">
    <property type="component" value="Unassembled WGS sequence"/>
</dbReference>
<name>A0A9P4PIG1_9PLEO</name>
<organism evidence="2 3">
    <name type="scientific">Karstenula rhodostoma CBS 690.94</name>
    <dbReference type="NCBI Taxonomy" id="1392251"/>
    <lineage>
        <taxon>Eukaryota</taxon>
        <taxon>Fungi</taxon>
        <taxon>Dikarya</taxon>
        <taxon>Ascomycota</taxon>
        <taxon>Pezizomycotina</taxon>
        <taxon>Dothideomycetes</taxon>
        <taxon>Pleosporomycetidae</taxon>
        <taxon>Pleosporales</taxon>
        <taxon>Massarineae</taxon>
        <taxon>Didymosphaeriaceae</taxon>
        <taxon>Karstenula</taxon>
    </lineage>
</organism>
<sequence>MSSPPSPNPPSSSKVEPLGWDFEDVKFREVPIPDTWWFIPWGNTSHCENDADSPYPDQPEKLLYYDVHPIKEQYRGSGIVIEETEGRVVGCYKVRADTEAGDDAKTEVAELKHRQWLEERGLAPVERVHKRKPKRKPTLAYQDDSEGALRLGGKKYDGKPLTLPNEIRRLNGLILDPRPARIALHPKDKEAFRIYRDMARAAFKKYGARYQQLEIKIRNAMKDTFDKKFDLPVYRLKQIKAAKKAGHPEVRFTEEEESSESEEEEVEVKDEKEEEEYRIYREEVDRRVMEEDGDVGGGHGIEEVVMSTASSPLSSVRSR</sequence>
<keyword evidence="3" id="KW-1185">Reference proteome</keyword>
<dbReference type="OrthoDB" id="3790609at2759"/>
<protein>
    <submittedName>
        <fullName evidence="2">Uncharacterized protein</fullName>
    </submittedName>
</protein>
<evidence type="ECO:0000313" key="3">
    <source>
        <dbReference type="Proteomes" id="UP000799764"/>
    </source>
</evidence>
<comment type="caution">
    <text evidence="2">The sequence shown here is derived from an EMBL/GenBank/DDBJ whole genome shotgun (WGS) entry which is preliminary data.</text>
</comment>
<feature type="compositionally biased region" description="Acidic residues" evidence="1">
    <location>
        <begin position="254"/>
        <end position="268"/>
    </location>
</feature>